<accession>A0ABY6LUB0</accession>
<reference evidence="1 2" key="1">
    <citation type="submission" date="2022-03" db="EMBL/GenBank/DDBJ databases">
        <title>A chromosomal length assembly of Cordylochernes scorpioides.</title>
        <authorList>
            <person name="Zeh D."/>
            <person name="Zeh J."/>
        </authorList>
    </citation>
    <scope>NUCLEOTIDE SEQUENCE [LARGE SCALE GENOMIC DNA]</scope>
    <source>
        <strain evidence="1">IN4F17</strain>
        <tissue evidence="1">Whole Body</tissue>
    </source>
</reference>
<dbReference type="Proteomes" id="UP001235939">
    <property type="component" value="Chromosome X"/>
</dbReference>
<organism evidence="1 2">
    <name type="scientific">Cordylochernes scorpioides</name>
    <dbReference type="NCBI Taxonomy" id="51811"/>
    <lineage>
        <taxon>Eukaryota</taxon>
        <taxon>Metazoa</taxon>
        <taxon>Ecdysozoa</taxon>
        <taxon>Arthropoda</taxon>
        <taxon>Chelicerata</taxon>
        <taxon>Arachnida</taxon>
        <taxon>Pseudoscorpiones</taxon>
        <taxon>Cheliferoidea</taxon>
        <taxon>Chernetidae</taxon>
        <taxon>Cordylochernes</taxon>
    </lineage>
</organism>
<evidence type="ECO:0000313" key="2">
    <source>
        <dbReference type="Proteomes" id="UP001235939"/>
    </source>
</evidence>
<dbReference type="Gene3D" id="3.40.50.1580">
    <property type="entry name" value="Nucleoside phosphorylase domain"/>
    <property type="match status" value="1"/>
</dbReference>
<name>A0ABY6LUB0_9ARAC</name>
<protein>
    <submittedName>
        <fullName evidence="1">UPP1</fullName>
    </submittedName>
</protein>
<dbReference type="InterPro" id="IPR035994">
    <property type="entry name" value="Nucleoside_phosphorylase_sf"/>
</dbReference>
<dbReference type="EMBL" id="CP092886">
    <property type="protein sequence ID" value="UYV84835.1"/>
    <property type="molecule type" value="Genomic_DNA"/>
</dbReference>
<sequence length="97" mass="11028">MCIAKLSWTNNAISSGYKNAKVSGRNAICHVSTLWCVYICHVYIKFYFFTGAVICVTILDRLKGDQVDAAKAILEDYQKRPQKLASLYIKKKLNYEA</sequence>
<gene>
    <name evidence="1" type="ORF">LAZ67_X003653</name>
</gene>
<keyword evidence="2" id="KW-1185">Reference proteome</keyword>
<proteinExistence type="predicted"/>
<evidence type="ECO:0000313" key="1">
    <source>
        <dbReference type="EMBL" id="UYV84835.1"/>
    </source>
</evidence>